<dbReference type="EC" id="1.15.1.1" evidence="2"/>
<dbReference type="GO" id="GO:0004784">
    <property type="term" value="F:superoxide dismutase activity"/>
    <property type="evidence" value="ECO:0007669"/>
    <property type="project" value="UniProtKB-EC"/>
</dbReference>
<dbReference type="Proteomes" id="UP000774699">
    <property type="component" value="Unassembled WGS sequence"/>
</dbReference>
<evidence type="ECO:0000259" key="6">
    <source>
        <dbReference type="Pfam" id="PF02777"/>
    </source>
</evidence>
<dbReference type="Pfam" id="PF02777">
    <property type="entry name" value="Sod_Fe_C"/>
    <property type="match status" value="1"/>
</dbReference>
<dbReference type="SUPFAM" id="SSF54719">
    <property type="entry name" value="Fe,Mn superoxide dismutase (SOD), C-terminal domain"/>
    <property type="match status" value="1"/>
</dbReference>
<evidence type="ECO:0000256" key="5">
    <source>
        <dbReference type="PIRSR" id="PIRSR000349-1"/>
    </source>
</evidence>
<dbReference type="SUPFAM" id="SSF46609">
    <property type="entry name" value="Fe,Mn superoxide dismutase (SOD), N-terminal domain"/>
    <property type="match status" value="1"/>
</dbReference>
<feature type="binding site" evidence="5">
    <location>
        <position position="23"/>
    </location>
    <ligand>
        <name>Mn(2+)</name>
        <dbReference type="ChEBI" id="CHEBI:29035"/>
    </ligand>
</feature>
<feature type="binding site" evidence="5">
    <location>
        <position position="155"/>
    </location>
    <ligand>
        <name>Mn(2+)</name>
        <dbReference type="ChEBI" id="CHEBI:29035"/>
    </ligand>
</feature>
<dbReference type="PANTHER" id="PTHR11404">
    <property type="entry name" value="SUPEROXIDE DISMUTASE 2"/>
    <property type="match status" value="1"/>
</dbReference>
<dbReference type="InterPro" id="IPR036324">
    <property type="entry name" value="Mn/Fe_SOD_N_sf"/>
</dbReference>
<evidence type="ECO:0000313" key="8">
    <source>
        <dbReference type="Proteomes" id="UP000774699"/>
    </source>
</evidence>
<dbReference type="GO" id="GO:0046872">
    <property type="term" value="F:metal ion binding"/>
    <property type="evidence" value="ECO:0007669"/>
    <property type="project" value="UniProtKB-KW"/>
</dbReference>
<name>A0A8T4C6W7_9ARCH</name>
<reference evidence="7" key="1">
    <citation type="submission" date="2019-03" db="EMBL/GenBank/DDBJ databases">
        <title>Lake Tanganyika Metagenome-Assembled Genomes (MAGs).</title>
        <authorList>
            <person name="Tran P."/>
        </authorList>
    </citation>
    <scope>NUCLEOTIDE SEQUENCE</scope>
    <source>
        <strain evidence="7">M_DeepCast_50m_m2_156</strain>
    </source>
</reference>
<dbReference type="InterPro" id="IPR001189">
    <property type="entry name" value="Mn/Fe_SOD"/>
</dbReference>
<evidence type="ECO:0000256" key="4">
    <source>
        <dbReference type="ARBA" id="ARBA00023002"/>
    </source>
</evidence>
<keyword evidence="3 5" id="KW-0479">Metal-binding</keyword>
<accession>A0A8T4C6W7</accession>
<evidence type="ECO:0000256" key="1">
    <source>
        <dbReference type="ARBA" id="ARBA00008714"/>
    </source>
</evidence>
<evidence type="ECO:0000256" key="2">
    <source>
        <dbReference type="ARBA" id="ARBA00012682"/>
    </source>
</evidence>
<evidence type="ECO:0000256" key="3">
    <source>
        <dbReference type="ARBA" id="ARBA00022723"/>
    </source>
</evidence>
<dbReference type="InterPro" id="IPR019832">
    <property type="entry name" value="Mn/Fe_SOD_C"/>
</dbReference>
<dbReference type="Gene3D" id="3.55.40.20">
    <property type="entry name" value="Iron/manganese superoxide dismutase, C-terminal domain"/>
    <property type="match status" value="1"/>
</dbReference>
<evidence type="ECO:0000313" key="7">
    <source>
        <dbReference type="EMBL" id="MBM3281914.1"/>
    </source>
</evidence>
<comment type="similarity">
    <text evidence="1">Belongs to the iron/manganese superoxide dismutase family.</text>
</comment>
<proteinExistence type="inferred from homology"/>
<dbReference type="InterPro" id="IPR036314">
    <property type="entry name" value="SOD_C_sf"/>
</dbReference>
<protein>
    <recommendedName>
        <fullName evidence="2">superoxide dismutase</fullName>
        <ecNumber evidence="2">1.15.1.1</ecNumber>
    </recommendedName>
</protein>
<dbReference type="InterPro" id="IPR050265">
    <property type="entry name" value="Fe/Mn_Superoxide_Dismutase"/>
</dbReference>
<organism evidence="7 8">
    <name type="scientific">Candidatus Iainarchaeum sp</name>
    <dbReference type="NCBI Taxonomy" id="3101447"/>
    <lineage>
        <taxon>Archaea</taxon>
        <taxon>Candidatus Iainarchaeota</taxon>
        <taxon>Candidatus Iainarchaeia</taxon>
        <taxon>Candidatus Iainarchaeales</taxon>
        <taxon>Candidatus Iainarchaeaceae</taxon>
        <taxon>Candidatus Iainarchaeum</taxon>
    </lineage>
</organism>
<sequence length="203" mass="23253">MTDAKPLTYKTLNGLSEKQLAEHHDVLYAGYVKKTDEIREKLKTVDLTKANGTYSDLRELKLEEGFAVNGVRLHEGYFAALGGNGGKPQGDLLKMIEHDFGSYEKWEAEFKALGLCARGWVVLAFDWEDMKLHNYICDVHNHGGIWSCSPVLILDVYEHAYFLDYGTKRKDYIDVFMKNVNWKNPETFVQNMRLMEGRKAAGH</sequence>
<feature type="binding site" evidence="5">
    <location>
        <position position="159"/>
    </location>
    <ligand>
        <name>Mn(2+)</name>
        <dbReference type="ChEBI" id="CHEBI:29035"/>
    </ligand>
</feature>
<dbReference type="PANTHER" id="PTHR11404:SF6">
    <property type="entry name" value="SUPEROXIDE DISMUTASE [MN], MITOCHONDRIAL"/>
    <property type="match status" value="1"/>
</dbReference>
<keyword evidence="4" id="KW-0560">Oxidoreductase</keyword>
<gene>
    <name evidence="7" type="ORF">FJY86_01050</name>
</gene>
<comment type="caution">
    <text evidence="7">The sequence shown here is derived from an EMBL/GenBank/DDBJ whole genome shotgun (WGS) entry which is preliminary data.</text>
</comment>
<dbReference type="PIRSF" id="PIRSF000349">
    <property type="entry name" value="SODismutase"/>
    <property type="match status" value="1"/>
</dbReference>
<dbReference type="AlphaFoldDB" id="A0A8T4C6W7"/>
<feature type="domain" description="Manganese/iron superoxide dismutase C-terminal" evidence="6">
    <location>
        <begin position="88"/>
        <end position="184"/>
    </location>
</feature>
<dbReference type="EMBL" id="VGJJ01000004">
    <property type="protein sequence ID" value="MBM3281914.1"/>
    <property type="molecule type" value="Genomic_DNA"/>
</dbReference>
<feature type="binding site" evidence="5">
    <location>
        <position position="74"/>
    </location>
    <ligand>
        <name>Mn(2+)</name>
        <dbReference type="ChEBI" id="CHEBI:29035"/>
    </ligand>
</feature>